<dbReference type="InterPro" id="IPR001054">
    <property type="entry name" value="A/G_cyclase"/>
</dbReference>
<dbReference type="Pfam" id="PF00211">
    <property type="entry name" value="Guanylate_cyc"/>
    <property type="match status" value="1"/>
</dbReference>
<dbReference type="InterPro" id="IPR027417">
    <property type="entry name" value="P-loop_NTPase"/>
</dbReference>
<evidence type="ECO:0000256" key="2">
    <source>
        <dbReference type="ARBA" id="ARBA00022840"/>
    </source>
</evidence>
<keyword evidence="2" id="KW-0067">ATP-binding</keyword>
<dbReference type="GO" id="GO:0004016">
    <property type="term" value="F:adenylate cyclase activity"/>
    <property type="evidence" value="ECO:0007669"/>
    <property type="project" value="TreeGrafter"/>
</dbReference>
<dbReference type="SUPFAM" id="SSF55073">
    <property type="entry name" value="Nucleotide cyclase"/>
    <property type="match status" value="1"/>
</dbReference>
<dbReference type="AlphaFoldDB" id="A0A515D6Z1"/>
<dbReference type="KEGG" id="rhf:EUB48_01895"/>
<dbReference type="SMART" id="SM00044">
    <property type="entry name" value="CYCc"/>
    <property type="match status" value="1"/>
</dbReference>
<dbReference type="PANTHER" id="PTHR16305:SF28">
    <property type="entry name" value="GUANYLATE CYCLASE DOMAIN-CONTAINING PROTEIN"/>
    <property type="match status" value="1"/>
</dbReference>
<keyword evidence="1" id="KW-0547">Nucleotide-binding</keyword>
<protein>
    <submittedName>
        <fullName evidence="4">Adenylate/guanylate cyclase domain-containing protein</fullName>
    </submittedName>
</protein>
<dbReference type="InterPro" id="IPR029787">
    <property type="entry name" value="Nucleotide_cyclase"/>
</dbReference>
<sequence length="1041" mass="111922">MRCASCLTLNPDSNRFCGHCGAPLTPDTPVLGEHIRPVDTPPPKWGELKVATIFFADIVGSTAHIAGLDPEQAMEQLQPAVQRMCEAVEVFGGTVVRTLGDGILALFGVPHALEGHARLACEAALTLQRAFDGNQQGLQVRMGLHSGQVASDPQAVDAAIGGGVHGSAIHLASRVVGVAAPGGVCLTAECLALAGGACEVRAMGPHTLKGIAEPTEIYALLRMKSDAPDRHFHQAALSQFRGRERELAALQDALYRTEKGQSAVIGLSGVAGTGKSRLCFEFVRWCRTRLVPVTEVRTQLYGYATPLAPVLTLLRGWFFRMVAADDAAAARARIAARLARLGVTAGDDLALFNEFLGVADPAAARCSLGPKARRARLLALFGGMVRYTGATSSVIVLEDLHWLDEASAEFLDVLVRSVVGTRTLLLFNYRPLYKAPWPALAHFQEIHLAELGQADTEALVRELVGPHHAWQDVFALIVERSAGNPFFAEELVRSLLESGALSGASDAHSLESMVRALPATVQAVIGARIDRLGATQKALLHICAVIGKEIPLPVLQQVARFLASQIEHELDGLCEAELLELLREIVGERRFGFHHPLVQEVAYNSQLRARRASLHAAVAAAMEAHYSTQPDEFAALIAFHHEAAGQPVKAAQHLARSAQWLGATHSTQAMKHWRHARELLQAQPRAPETDSLRVKVGGQLALLGWREGLSPQEVKAIVEEAVGLATEVDNRFVQLLLLTEGRVLHGNGGSADAYVEAIRRAIALTPDGADQGRFATLHLALSHACAWSGLLREGLAASDVALRGVAHIDQFDRDYIGFDPEQWMLNMRVRMLIRMLRLDEARACLQQMLEHDLATEDPIIRQCVCLYHVELAACLGGATVAQEQAQLSARIAQNYPNPYSSALALWSAGLAAMAAQDFEHAITGFSDALAVIRAAQIAADIETEVLACMAESQHFSGNAEQALAAAKESVAISHQRSNRITECRSLIVWGSVLAQDGSSDGAREARALFARAEQLIAVTGAKICEAALTRARALLDPPASP</sequence>
<dbReference type="GO" id="GO:0005524">
    <property type="term" value="F:ATP binding"/>
    <property type="evidence" value="ECO:0007669"/>
    <property type="project" value="UniProtKB-KW"/>
</dbReference>
<evidence type="ECO:0000256" key="1">
    <source>
        <dbReference type="ARBA" id="ARBA00022741"/>
    </source>
</evidence>
<reference evidence="4 5" key="1">
    <citation type="submission" date="2019-01" db="EMBL/GenBank/DDBJ databases">
        <title>Genomic insights into a novel species Rhodoferax sp.</title>
        <authorList>
            <person name="Jin L."/>
        </authorList>
    </citation>
    <scope>NUCLEOTIDE SEQUENCE [LARGE SCALE GENOMIC DNA]</scope>
    <source>
        <strain evidence="4 5">CHu59-6-5</strain>
    </source>
</reference>
<name>A0A515D6Z1_9BURK</name>
<evidence type="ECO:0000259" key="3">
    <source>
        <dbReference type="PROSITE" id="PS50125"/>
    </source>
</evidence>
<dbReference type="PROSITE" id="PS50125">
    <property type="entry name" value="GUANYLATE_CYCLASE_2"/>
    <property type="match status" value="1"/>
</dbReference>
<accession>A0A515D6Z1</accession>
<dbReference type="Proteomes" id="UP000316798">
    <property type="component" value="Chromosome"/>
</dbReference>
<gene>
    <name evidence="4" type="ORF">EUB48_01895</name>
</gene>
<feature type="domain" description="Guanylate cyclase" evidence="3">
    <location>
        <begin position="52"/>
        <end position="176"/>
    </location>
</feature>
<evidence type="ECO:0000313" key="5">
    <source>
        <dbReference type="Proteomes" id="UP000316798"/>
    </source>
</evidence>
<dbReference type="SUPFAM" id="SSF52540">
    <property type="entry name" value="P-loop containing nucleoside triphosphate hydrolases"/>
    <property type="match status" value="1"/>
</dbReference>
<organism evidence="4 5">
    <name type="scientific">Rhodoferax sediminis</name>
    <dbReference type="NCBI Taxonomy" id="2509614"/>
    <lineage>
        <taxon>Bacteria</taxon>
        <taxon>Pseudomonadati</taxon>
        <taxon>Pseudomonadota</taxon>
        <taxon>Betaproteobacteria</taxon>
        <taxon>Burkholderiales</taxon>
        <taxon>Comamonadaceae</taxon>
        <taxon>Rhodoferax</taxon>
    </lineage>
</organism>
<dbReference type="Pfam" id="PF13191">
    <property type="entry name" value="AAA_16"/>
    <property type="match status" value="1"/>
</dbReference>
<dbReference type="SUPFAM" id="SSF48452">
    <property type="entry name" value="TPR-like"/>
    <property type="match status" value="1"/>
</dbReference>
<dbReference type="InterPro" id="IPR041664">
    <property type="entry name" value="AAA_16"/>
</dbReference>
<dbReference type="GO" id="GO:0035556">
    <property type="term" value="P:intracellular signal transduction"/>
    <property type="evidence" value="ECO:0007669"/>
    <property type="project" value="InterPro"/>
</dbReference>
<dbReference type="GO" id="GO:0009190">
    <property type="term" value="P:cyclic nucleotide biosynthetic process"/>
    <property type="evidence" value="ECO:0007669"/>
    <property type="project" value="InterPro"/>
</dbReference>
<dbReference type="GO" id="GO:0005737">
    <property type="term" value="C:cytoplasm"/>
    <property type="evidence" value="ECO:0007669"/>
    <property type="project" value="TreeGrafter"/>
</dbReference>
<dbReference type="CDD" id="cd07302">
    <property type="entry name" value="CHD"/>
    <property type="match status" value="1"/>
</dbReference>
<proteinExistence type="predicted"/>
<dbReference type="RefSeq" id="WP_142817361.1">
    <property type="nucleotide sequence ID" value="NZ_CP035503.1"/>
</dbReference>
<evidence type="ECO:0000313" key="4">
    <source>
        <dbReference type="EMBL" id="QDL36183.1"/>
    </source>
</evidence>
<dbReference type="Gene3D" id="1.25.40.10">
    <property type="entry name" value="Tetratricopeptide repeat domain"/>
    <property type="match status" value="1"/>
</dbReference>
<dbReference type="PANTHER" id="PTHR16305">
    <property type="entry name" value="TESTICULAR SOLUBLE ADENYLYL CYCLASE"/>
    <property type="match status" value="1"/>
</dbReference>
<keyword evidence="5" id="KW-1185">Reference proteome</keyword>
<dbReference type="EMBL" id="CP035503">
    <property type="protein sequence ID" value="QDL36183.1"/>
    <property type="molecule type" value="Genomic_DNA"/>
</dbReference>
<dbReference type="Gene3D" id="3.30.70.1230">
    <property type="entry name" value="Nucleotide cyclase"/>
    <property type="match status" value="1"/>
</dbReference>
<dbReference type="OrthoDB" id="9758570at2"/>
<dbReference type="InterPro" id="IPR011990">
    <property type="entry name" value="TPR-like_helical_dom_sf"/>
</dbReference>